<feature type="region of interest" description="Disordered" evidence="1">
    <location>
        <begin position="1"/>
        <end position="24"/>
    </location>
</feature>
<evidence type="ECO:0000313" key="2">
    <source>
        <dbReference type="EMBL" id="KAK8177320.1"/>
    </source>
</evidence>
<keyword evidence="3" id="KW-1185">Reference proteome</keyword>
<name>A0ABR1Y6E4_9PEZI</name>
<dbReference type="Proteomes" id="UP001456524">
    <property type="component" value="Unassembled WGS sequence"/>
</dbReference>
<evidence type="ECO:0000256" key="1">
    <source>
        <dbReference type="SAM" id="MobiDB-lite"/>
    </source>
</evidence>
<feature type="compositionally biased region" description="Polar residues" evidence="1">
    <location>
        <begin position="1"/>
        <end position="10"/>
    </location>
</feature>
<protein>
    <submittedName>
        <fullName evidence="2">Uncharacterized protein</fullName>
    </submittedName>
</protein>
<comment type="caution">
    <text evidence="2">The sequence shown here is derived from an EMBL/GenBank/DDBJ whole genome shotgun (WGS) entry which is preliminary data.</text>
</comment>
<feature type="compositionally biased region" description="Basic and acidic residues" evidence="1">
    <location>
        <begin position="12"/>
        <end position="24"/>
    </location>
</feature>
<reference evidence="2 3" key="1">
    <citation type="journal article" date="2022" name="G3 (Bethesda)">
        <title>Enemy or ally: a genomic approach to elucidate the lifestyle of Phyllosticta citrichinaensis.</title>
        <authorList>
            <person name="Buijs V.A."/>
            <person name="Groenewald J.Z."/>
            <person name="Haridas S."/>
            <person name="LaButti K.M."/>
            <person name="Lipzen A."/>
            <person name="Martin F.M."/>
            <person name="Barry K."/>
            <person name="Grigoriev I.V."/>
            <person name="Crous P.W."/>
            <person name="Seidl M.F."/>
        </authorList>
    </citation>
    <scope>NUCLEOTIDE SEQUENCE [LARGE SCALE GENOMIC DNA]</scope>
    <source>
        <strain evidence="2 3">CBS 129764</strain>
    </source>
</reference>
<gene>
    <name evidence="2" type="ORF">IWX90DRAFT_410771</name>
</gene>
<organism evidence="2 3">
    <name type="scientific">Phyllosticta citrichinensis</name>
    <dbReference type="NCBI Taxonomy" id="1130410"/>
    <lineage>
        <taxon>Eukaryota</taxon>
        <taxon>Fungi</taxon>
        <taxon>Dikarya</taxon>
        <taxon>Ascomycota</taxon>
        <taxon>Pezizomycotina</taxon>
        <taxon>Dothideomycetes</taxon>
        <taxon>Dothideomycetes incertae sedis</taxon>
        <taxon>Botryosphaeriales</taxon>
        <taxon>Phyllostictaceae</taxon>
        <taxon>Phyllosticta</taxon>
    </lineage>
</organism>
<accession>A0ABR1Y6E4</accession>
<dbReference type="EMBL" id="JBBWUH010000001">
    <property type="protein sequence ID" value="KAK8177320.1"/>
    <property type="molecule type" value="Genomic_DNA"/>
</dbReference>
<sequence length="118" mass="13210">MLQPESQLTASAKEEYMDKDTQYDTQRAKDKAFEDLVCSLLAQPFPLSGLHQTERQYIIDQVKLLARDSRPLSVSMCRKIASDVSASIQKASKASSGRYDYAKMVMVDISLAVKSLTE</sequence>
<proteinExistence type="predicted"/>
<evidence type="ECO:0000313" key="3">
    <source>
        <dbReference type="Proteomes" id="UP001456524"/>
    </source>
</evidence>